<sequence length="376" mass="42207">MNERYYWTGVLKRIASPVLLHLSRRTLRERMPVESGGDPARQNFTHLEAIGRLLAGIAPWIELREEDSLPLARQALDSLDAATDPASPDFCNFSHSSQPLVDAAFLCQGLLRAPRALWEPLDLRVKQNVIRAVKQTRAIRASPNNWILFSAMVETALFAWGEPDWDRMRIDYAIRQYQQWYLGDGVYGDGSDFHADYYNSFVIQPMMVDILRHMRDQEDWDSFTEKIIARAQRGAAILERLISPEGTFPPLGRSLAYRFGAMHLLAQAALLHFLPETIRPAQVREALGAVIRRIVEAPGTFDANGWLRIGFCGHQPEVAESYISTGSLYLCATVLLPLGLSANAPFWSDPPSPWTSVQAWGGLPLASDHSLNEALL</sequence>
<dbReference type="EMBL" id="BDCO01000002">
    <property type="protein sequence ID" value="GAT34691.1"/>
    <property type="molecule type" value="Genomic_DNA"/>
</dbReference>
<dbReference type="PIRSF" id="PIRSF014753">
    <property type="entry name" value="UCP014753"/>
    <property type="match status" value="1"/>
</dbReference>
<dbReference type="InterPro" id="IPR016624">
    <property type="entry name" value="UCP014753"/>
</dbReference>
<dbReference type="Proteomes" id="UP000076023">
    <property type="component" value="Unassembled WGS sequence"/>
</dbReference>
<accession>A0A146GBD6</accession>
<dbReference type="Pfam" id="PF10022">
    <property type="entry name" value="DUF2264"/>
    <property type="match status" value="1"/>
</dbReference>
<organism evidence="2 3">
    <name type="scientific">Terrimicrobium sacchariphilum</name>
    <dbReference type="NCBI Taxonomy" id="690879"/>
    <lineage>
        <taxon>Bacteria</taxon>
        <taxon>Pseudomonadati</taxon>
        <taxon>Verrucomicrobiota</taxon>
        <taxon>Terrimicrobiia</taxon>
        <taxon>Terrimicrobiales</taxon>
        <taxon>Terrimicrobiaceae</taxon>
        <taxon>Terrimicrobium</taxon>
    </lineage>
</organism>
<dbReference type="STRING" id="690879.TSACC_23123"/>
<keyword evidence="3" id="KW-1185">Reference proteome</keyword>
<dbReference type="InterPro" id="IPR049349">
    <property type="entry name" value="DUF2264_N"/>
</dbReference>
<evidence type="ECO:0000313" key="2">
    <source>
        <dbReference type="EMBL" id="GAT34691.1"/>
    </source>
</evidence>
<dbReference type="AlphaFoldDB" id="A0A146GBD6"/>
<name>A0A146GBD6_TERSA</name>
<dbReference type="PANTHER" id="PTHR35339:SF3">
    <property type="entry name" value="DUF2264 DOMAIN-CONTAINING PROTEIN"/>
    <property type="match status" value="1"/>
</dbReference>
<comment type="caution">
    <text evidence="2">The sequence shown here is derived from an EMBL/GenBank/DDBJ whole genome shotgun (WGS) entry which is preliminary data.</text>
</comment>
<reference evidence="3" key="1">
    <citation type="journal article" date="2017" name="Genome Announc.">
        <title>Draft Genome Sequence of Terrimicrobium sacchariphilum NM-5T, a Facultative Anaerobic Soil Bacterium of the Class Spartobacteria.</title>
        <authorList>
            <person name="Qiu Y.L."/>
            <person name="Tourlousse D.M."/>
            <person name="Matsuura N."/>
            <person name="Ohashi A."/>
            <person name="Sekiguchi Y."/>
        </authorList>
    </citation>
    <scope>NUCLEOTIDE SEQUENCE [LARGE SCALE GENOMIC DNA]</scope>
    <source>
        <strain evidence="3">NM-5</strain>
    </source>
</reference>
<feature type="domain" description="DUF2264" evidence="1">
    <location>
        <begin position="4"/>
        <end position="354"/>
    </location>
</feature>
<dbReference type="PANTHER" id="PTHR35339">
    <property type="entry name" value="LINALOOL DEHYDRATASE_ISOMERASE DOMAIN-CONTAINING PROTEIN"/>
    <property type="match status" value="1"/>
</dbReference>
<dbReference type="RefSeq" id="WP_075080303.1">
    <property type="nucleotide sequence ID" value="NZ_BDCO01000002.1"/>
</dbReference>
<evidence type="ECO:0000313" key="3">
    <source>
        <dbReference type="Proteomes" id="UP000076023"/>
    </source>
</evidence>
<protein>
    <recommendedName>
        <fullName evidence="1">DUF2264 domain-containing protein</fullName>
    </recommendedName>
</protein>
<dbReference type="OrthoDB" id="9813465at2"/>
<dbReference type="InParanoid" id="A0A146GBD6"/>
<gene>
    <name evidence="2" type="ORF">TSACC_23123</name>
</gene>
<proteinExistence type="predicted"/>
<evidence type="ECO:0000259" key="1">
    <source>
        <dbReference type="Pfam" id="PF10022"/>
    </source>
</evidence>